<name>A0A542SRL9_9MICO</name>
<comment type="caution">
    <text evidence="5">The sequence shown here is derived from an EMBL/GenBank/DDBJ whole genome shotgun (WGS) entry which is preliminary data.</text>
</comment>
<feature type="signal peptide" evidence="4">
    <location>
        <begin position="1"/>
        <end position="18"/>
    </location>
</feature>
<dbReference type="InterPro" id="IPR006059">
    <property type="entry name" value="SBP"/>
</dbReference>
<accession>A0A542SRL9</accession>
<dbReference type="PANTHER" id="PTHR30061">
    <property type="entry name" value="MALTOSE-BINDING PERIPLASMIC PROTEIN"/>
    <property type="match status" value="1"/>
</dbReference>
<evidence type="ECO:0000313" key="6">
    <source>
        <dbReference type="Proteomes" id="UP000316181"/>
    </source>
</evidence>
<evidence type="ECO:0000256" key="3">
    <source>
        <dbReference type="ARBA" id="ARBA00022729"/>
    </source>
</evidence>
<keyword evidence="3 4" id="KW-0732">Signal</keyword>
<evidence type="ECO:0000256" key="4">
    <source>
        <dbReference type="SAM" id="SignalP"/>
    </source>
</evidence>
<dbReference type="GO" id="GO:0042956">
    <property type="term" value="P:maltodextrin transmembrane transport"/>
    <property type="evidence" value="ECO:0007669"/>
    <property type="project" value="TreeGrafter"/>
</dbReference>
<dbReference type="Pfam" id="PF13416">
    <property type="entry name" value="SBP_bac_8"/>
    <property type="match status" value="1"/>
</dbReference>
<feature type="chain" id="PRO_5039114380" evidence="4">
    <location>
        <begin position="19"/>
        <end position="457"/>
    </location>
</feature>
<sequence length="457" mass="48851">MKKVLLGFTALVTASALALSGCGSSGSSSSTTASGGATSTADNAGKTITLWLAGSDTPDELREYLKTTFNEKTGATLKIEEQSWGDLVTKLTTSLPDANNTPDVAELGNTQSPTFTNVGAFLDISDMYQELGGDKLLQGFVEAGEVDGKNYTLPYYFGSRYVFYRKDIWKAAGVEVPKTLADFNAAVATIAEKNPESIKDFSGFYLGGQDWRDGISWIFANGGDIAKFEDGKWVATLDSAESLEGLKQLQALYKTASKAPNDAKDANQYQYLNDSDSVTDENGKVTDKLSLSAATIMAPGWAHWSIGDLTTDKDGKAAREWNDDTFGTFVLPGTDGNPAPVFAGGSNIGISATSKEPELAKELMRIIFSAEYQNMLGKNGLGPANSDYTSSLGDDQFAKALVESASNAKLTPAAPGWAAIESQNIMEEFFAQIRDSQDLTQLAQDTNTKLNALLNQK</sequence>
<evidence type="ECO:0000313" key="5">
    <source>
        <dbReference type="EMBL" id="TQK77252.1"/>
    </source>
</evidence>
<dbReference type="GO" id="GO:0055052">
    <property type="term" value="C:ATP-binding cassette (ABC) transporter complex, substrate-binding subunit-containing"/>
    <property type="evidence" value="ECO:0007669"/>
    <property type="project" value="TreeGrafter"/>
</dbReference>
<comment type="similarity">
    <text evidence="1">Belongs to the bacterial solute-binding protein 1 family.</text>
</comment>
<dbReference type="EMBL" id="VFNV01000001">
    <property type="protein sequence ID" value="TQK77252.1"/>
    <property type="molecule type" value="Genomic_DNA"/>
</dbReference>
<keyword evidence="2" id="KW-0813">Transport</keyword>
<gene>
    <name evidence="5" type="ORF">FB389_1971</name>
</gene>
<dbReference type="SUPFAM" id="SSF53850">
    <property type="entry name" value="Periplasmic binding protein-like II"/>
    <property type="match status" value="1"/>
</dbReference>
<reference evidence="5 6" key="1">
    <citation type="submission" date="2019-06" db="EMBL/GenBank/DDBJ databases">
        <title>Sequencing the genomes of 1000 actinobacteria strains.</title>
        <authorList>
            <person name="Klenk H.-P."/>
        </authorList>
    </citation>
    <scope>NUCLEOTIDE SEQUENCE [LARGE SCALE GENOMIC DNA]</scope>
    <source>
        <strain evidence="5 6">DSM 10596</strain>
    </source>
</reference>
<dbReference type="AlphaFoldDB" id="A0A542SRL9"/>
<dbReference type="GO" id="GO:0015768">
    <property type="term" value="P:maltose transport"/>
    <property type="evidence" value="ECO:0007669"/>
    <property type="project" value="TreeGrafter"/>
</dbReference>
<dbReference type="GO" id="GO:1901982">
    <property type="term" value="F:maltose binding"/>
    <property type="evidence" value="ECO:0007669"/>
    <property type="project" value="TreeGrafter"/>
</dbReference>
<evidence type="ECO:0000256" key="2">
    <source>
        <dbReference type="ARBA" id="ARBA00022448"/>
    </source>
</evidence>
<protein>
    <submittedName>
        <fullName evidence="5">Carbohydrate ABC transporter substrate-binding protein (CUT1 family)</fullName>
    </submittedName>
</protein>
<proteinExistence type="inferred from homology"/>
<dbReference type="RefSeq" id="WP_142113098.1">
    <property type="nucleotide sequence ID" value="NZ_BAAATB010000006.1"/>
</dbReference>
<evidence type="ECO:0000256" key="1">
    <source>
        <dbReference type="ARBA" id="ARBA00008520"/>
    </source>
</evidence>
<dbReference type="OrthoDB" id="2507686at2"/>
<keyword evidence="6" id="KW-1185">Reference proteome</keyword>
<dbReference type="PROSITE" id="PS51257">
    <property type="entry name" value="PROKAR_LIPOPROTEIN"/>
    <property type="match status" value="1"/>
</dbReference>
<dbReference type="PANTHER" id="PTHR30061:SF50">
    <property type="entry name" value="MALTOSE_MALTODEXTRIN-BINDING PERIPLASMIC PROTEIN"/>
    <property type="match status" value="1"/>
</dbReference>
<dbReference type="Gene3D" id="3.40.190.10">
    <property type="entry name" value="Periplasmic binding protein-like II"/>
    <property type="match status" value="1"/>
</dbReference>
<dbReference type="Proteomes" id="UP000316181">
    <property type="component" value="Unassembled WGS sequence"/>
</dbReference>
<organism evidence="5 6">
    <name type="scientific">Rarobacter incanus</name>
    <dbReference type="NCBI Taxonomy" id="153494"/>
    <lineage>
        <taxon>Bacteria</taxon>
        <taxon>Bacillati</taxon>
        <taxon>Actinomycetota</taxon>
        <taxon>Actinomycetes</taxon>
        <taxon>Micrococcales</taxon>
        <taxon>Rarobacteraceae</taxon>
        <taxon>Rarobacter</taxon>
    </lineage>
</organism>